<proteinExistence type="predicted"/>
<dbReference type="RefSeq" id="WP_382406318.1">
    <property type="nucleotide sequence ID" value="NZ_JBHSGU010000002.1"/>
</dbReference>
<gene>
    <name evidence="1" type="ORF">ACFO4O_05330</name>
</gene>
<dbReference type="Proteomes" id="UP001595897">
    <property type="component" value="Unassembled WGS sequence"/>
</dbReference>
<protein>
    <submittedName>
        <fullName evidence="1">Uncharacterized protein</fullName>
    </submittedName>
</protein>
<dbReference type="EMBL" id="JBHSGU010000002">
    <property type="protein sequence ID" value="MFC4699577.1"/>
    <property type="molecule type" value="Genomic_DNA"/>
</dbReference>
<comment type="caution">
    <text evidence="1">The sequence shown here is derived from an EMBL/GenBank/DDBJ whole genome shotgun (WGS) entry which is preliminary data.</text>
</comment>
<organism evidence="1 2">
    <name type="scientific">Glaciecola siphonariae</name>
    <dbReference type="NCBI Taxonomy" id="521012"/>
    <lineage>
        <taxon>Bacteria</taxon>
        <taxon>Pseudomonadati</taxon>
        <taxon>Pseudomonadota</taxon>
        <taxon>Gammaproteobacteria</taxon>
        <taxon>Alteromonadales</taxon>
        <taxon>Alteromonadaceae</taxon>
        <taxon>Glaciecola</taxon>
    </lineage>
</organism>
<evidence type="ECO:0000313" key="1">
    <source>
        <dbReference type="EMBL" id="MFC4699577.1"/>
    </source>
</evidence>
<accession>A0ABV9LST5</accession>
<keyword evidence="2" id="KW-1185">Reference proteome</keyword>
<evidence type="ECO:0000313" key="2">
    <source>
        <dbReference type="Proteomes" id="UP001595897"/>
    </source>
</evidence>
<sequence>MSNFLKKIFKPKHPYAPVAYLGRKTVERSLDCKVTKRKALEKQMREEGHKTEAA</sequence>
<name>A0ABV9LST5_9ALTE</name>
<reference evidence="2" key="1">
    <citation type="journal article" date="2019" name="Int. J. Syst. Evol. Microbiol.">
        <title>The Global Catalogue of Microorganisms (GCM) 10K type strain sequencing project: providing services to taxonomists for standard genome sequencing and annotation.</title>
        <authorList>
            <consortium name="The Broad Institute Genomics Platform"/>
            <consortium name="The Broad Institute Genome Sequencing Center for Infectious Disease"/>
            <person name="Wu L."/>
            <person name="Ma J."/>
        </authorList>
    </citation>
    <scope>NUCLEOTIDE SEQUENCE [LARGE SCALE GENOMIC DNA]</scope>
    <source>
        <strain evidence="2">KACC 12507</strain>
    </source>
</reference>